<dbReference type="SUPFAM" id="SSF48425">
    <property type="entry name" value="Sec7 domain"/>
    <property type="match status" value="1"/>
</dbReference>
<evidence type="ECO:0000313" key="8">
    <source>
        <dbReference type="EMBL" id="VDD75513.1"/>
    </source>
</evidence>
<evidence type="ECO:0000256" key="5">
    <source>
        <dbReference type="ARBA" id="ARBA00023054"/>
    </source>
</evidence>
<dbReference type="PANTHER" id="PTHR10663:SF342">
    <property type="entry name" value="FI21420P1"/>
    <property type="match status" value="1"/>
</dbReference>
<evidence type="ECO:0000256" key="6">
    <source>
        <dbReference type="SAM" id="MobiDB-lite"/>
    </source>
</evidence>
<organism evidence="10">
    <name type="scientific">Mesocestoides corti</name>
    <name type="common">Flatworm</name>
    <dbReference type="NCBI Taxonomy" id="53468"/>
    <lineage>
        <taxon>Eukaryota</taxon>
        <taxon>Metazoa</taxon>
        <taxon>Spiralia</taxon>
        <taxon>Lophotrochozoa</taxon>
        <taxon>Platyhelminthes</taxon>
        <taxon>Cestoda</taxon>
        <taxon>Eucestoda</taxon>
        <taxon>Cyclophyllidea</taxon>
        <taxon>Mesocestoididae</taxon>
        <taxon>Mesocestoides</taxon>
    </lineage>
</organism>
<reference evidence="8 9" key="1">
    <citation type="submission" date="2018-10" db="EMBL/GenBank/DDBJ databases">
        <authorList>
            <consortium name="Pathogen Informatics"/>
        </authorList>
    </citation>
    <scope>NUCLEOTIDE SEQUENCE [LARGE SCALE GENOMIC DNA]</scope>
</reference>
<dbReference type="InterPro" id="IPR011993">
    <property type="entry name" value="PH-like_dom_sf"/>
</dbReference>
<dbReference type="EMBL" id="UXSR01000195">
    <property type="protein sequence ID" value="VDD75513.1"/>
    <property type="molecule type" value="Genomic_DNA"/>
</dbReference>
<name>A0A0R3U4E6_MESCO</name>
<dbReference type="InterPro" id="IPR000904">
    <property type="entry name" value="Sec7_dom"/>
</dbReference>
<dbReference type="Gene3D" id="1.10.1000.11">
    <property type="entry name" value="Arf Nucleotide-binding Site Opener,domain 2"/>
    <property type="match status" value="1"/>
</dbReference>
<evidence type="ECO:0000313" key="10">
    <source>
        <dbReference type="WBParaSite" id="MCU_006400-RA"/>
    </source>
</evidence>
<dbReference type="WBParaSite" id="MCU_006400-RA">
    <property type="protein sequence ID" value="MCU_006400-RA"/>
    <property type="gene ID" value="MCU_006400"/>
</dbReference>
<evidence type="ECO:0000256" key="2">
    <source>
        <dbReference type="ARBA" id="ARBA00006248"/>
    </source>
</evidence>
<gene>
    <name evidence="8" type="ORF">MCOS_LOCUS1516</name>
</gene>
<feature type="region of interest" description="Disordered" evidence="6">
    <location>
        <begin position="191"/>
        <end position="277"/>
    </location>
</feature>
<evidence type="ECO:0000256" key="3">
    <source>
        <dbReference type="ARBA" id="ARBA00022490"/>
    </source>
</evidence>
<accession>A0A0R3U4E6</accession>
<dbReference type="STRING" id="53468.A0A0R3U4E6"/>
<feature type="domain" description="SEC7" evidence="7">
    <location>
        <begin position="304"/>
        <end position="491"/>
    </location>
</feature>
<dbReference type="PROSITE" id="PS50190">
    <property type="entry name" value="SEC7"/>
    <property type="match status" value="1"/>
</dbReference>
<dbReference type="InterPro" id="IPR035999">
    <property type="entry name" value="Sec7_dom_sf"/>
</dbReference>
<evidence type="ECO:0000256" key="1">
    <source>
        <dbReference type="ARBA" id="ARBA00004496"/>
    </source>
</evidence>
<dbReference type="GO" id="GO:0030036">
    <property type="term" value="P:actin cytoskeleton organization"/>
    <property type="evidence" value="ECO:0007669"/>
    <property type="project" value="TreeGrafter"/>
</dbReference>
<keyword evidence="5" id="KW-0175">Coiled coil</keyword>
<dbReference type="PANTHER" id="PTHR10663">
    <property type="entry name" value="GUANYL-NUCLEOTIDE EXCHANGE FACTOR"/>
    <property type="match status" value="1"/>
</dbReference>
<dbReference type="Gene3D" id="1.10.220.20">
    <property type="match status" value="1"/>
</dbReference>
<feature type="region of interest" description="Disordered" evidence="6">
    <location>
        <begin position="611"/>
        <end position="641"/>
    </location>
</feature>
<dbReference type="SMART" id="SM00222">
    <property type="entry name" value="Sec7"/>
    <property type="match status" value="1"/>
</dbReference>
<dbReference type="OrthoDB" id="430364at2759"/>
<feature type="compositionally biased region" description="Polar residues" evidence="6">
    <location>
        <begin position="614"/>
        <end position="627"/>
    </location>
</feature>
<proteinExistence type="inferred from homology"/>
<dbReference type="InterPro" id="IPR023394">
    <property type="entry name" value="Sec7_C_sf"/>
</dbReference>
<keyword evidence="9" id="KW-1185">Reference proteome</keyword>
<dbReference type="Proteomes" id="UP000267029">
    <property type="component" value="Unassembled WGS sequence"/>
</dbReference>
<feature type="compositionally biased region" description="Polar residues" evidence="6">
    <location>
        <begin position="229"/>
        <end position="239"/>
    </location>
</feature>
<feature type="compositionally biased region" description="Acidic residues" evidence="6">
    <location>
        <begin position="1"/>
        <end position="11"/>
    </location>
</feature>
<dbReference type="Pfam" id="PF16453">
    <property type="entry name" value="IQ_SEC7_PH"/>
    <property type="match status" value="1"/>
</dbReference>
<dbReference type="Pfam" id="PF01369">
    <property type="entry name" value="Sec7"/>
    <property type="match status" value="1"/>
</dbReference>
<dbReference type="GO" id="GO:0005085">
    <property type="term" value="F:guanyl-nucleotide exchange factor activity"/>
    <property type="evidence" value="ECO:0007669"/>
    <property type="project" value="InterPro"/>
</dbReference>
<keyword evidence="3" id="KW-0963">Cytoplasm</keyword>
<protein>
    <submittedName>
        <fullName evidence="10">SEC7 domain-containing protein</fullName>
    </submittedName>
</protein>
<dbReference type="GO" id="GO:0005737">
    <property type="term" value="C:cytoplasm"/>
    <property type="evidence" value="ECO:0007669"/>
    <property type="project" value="UniProtKB-SubCell"/>
</dbReference>
<comment type="similarity">
    <text evidence="2">Belongs to the BRAG family.</text>
</comment>
<dbReference type="InterPro" id="IPR033742">
    <property type="entry name" value="IQSEC_PH"/>
</dbReference>
<evidence type="ECO:0000256" key="4">
    <source>
        <dbReference type="ARBA" id="ARBA00022553"/>
    </source>
</evidence>
<comment type="subcellular location">
    <subcellularLocation>
        <location evidence="1">Cytoplasm</location>
    </subcellularLocation>
</comment>
<dbReference type="Gene3D" id="2.30.29.30">
    <property type="entry name" value="Pleckstrin-homology domain (PH domain)/Phosphotyrosine-binding domain (PTB)"/>
    <property type="match status" value="2"/>
</dbReference>
<evidence type="ECO:0000313" key="9">
    <source>
        <dbReference type="Proteomes" id="UP000267029"/>
    </source>
</evidence>
<reference evidence="10" key="2">
    <citation type="submission" date="2019-11" db="UniProtKB">
        <authorList>
            <consortium name="WormBaseParasite"/>
        </authorList>
    </citation>
    <scope>IDENTIFICATION</scope>
</reference>
<dbReference type="GO" id="GO:0032012">
    <property type="term" value="P:regulation of ARF protein signal transduction"/>
    <property type="evidence" value="ECO:0007669"/>
    <property type="project" value="InterPro"/>
</dbReference>
<feature type="compositionally biased region" description="Basic residues" evidence="6">
    <location>
        <begin position="60"/>
        <end position="75"/>
    </location>
</feature>
<feature type="region of interest" description="Disordered" evidence="6">
    <location>
        <begin position="1"/>
        <end position="92"/>
    </location>
</feature>
<dbReference type="AlphaFoldDB" id="A0A0R3U4E6"/>
<dbReference type="CDD" id="cd00171">
    <property type="entry name" value="Sec7"/>
    <property type="match status" value="1"/>
</dbReference>
<evidence type="ECO:0000259" key="7">
    <source>
        <dbReference type="PROSITE" id="PS50190"/>
    </source>
</evidence>
<sequence length="742" mass="83147">MSTECETEEVSDLPTEGTNNSSRCSRRSFAGPMKKLMKRLSGMPPETGPPKTPRLEPVPKKRVSFQGWRHRRSTNRVKNDNSASRVMPPPTSAGLIRQSLLPNMQLPRHSITTAPPRRRAPLRAAPIAEPEEVKLSKEKKPRTISSAARRFSAITTKSKKSGLERKRVTEFMCAPSTNSGRRFSCGSAMSELDDISNVSPPRESPFGGPLRRSETVYLPPTDINGRIRNFSNTASSSGSAGLFSRDSQRRTPVSVFSDGNRTPTPSLPPQPLESQNTGLSYDEQIANAKKWSERLQASLSRAGRRKVIRAGKTLFNKSPAKGIEYLINKGIISDHPGAIASLLTTEDLSRQAIGEYLGRLSDPLAVKVTKEFVSRLDLRGLEVDEALRKLLAYVHPEGESQKIEFLLQTLKDAYIEQNREKVAVDFRDLETIAVLAYSVMMLHTGFYNPNVRRHARPMTREEFVSNNRGIDDEHDVPLEILEGIYKRVTASEFKSLPDLTDRLREVDQIFTGPLKPEKFVERHRRFVAWTVAYDVIDVTGRRPFISRTSSQLRGIFIFNDLLVIAKPLGWFRSNAVDELFGYMTPSQFPGDLAGGSRRLRSLDRLVGRMASPGPSITSPLGSESNAGTPVPRPKHDRSHSDGLNGIWSTAAPVSRLFYIRQIIPLHNVQVLVFESEHYKFGVQLRDDKSVLINLNLANGQIRNQFIDCLYGSMEETKELIQINAEKRISPIASSDIIRQTYF</sequence>
<keyword evidence="4" id="KW-0597">Phosphoprotein</keyword>